<feature type="compositionally biased region" description="Low complexity" evidence="4">
    <location>
        <begin position="10"/>
        <end position="19"/>
    </location>
</feature>
<evidence type="ECO:0000256" key="3">
    <source>
        <dbReference type="ARBA" id="ARBA00023014"/>
    </source>
</evidence>
<evidence type="ECO:0000256" key="2">
    <source>
        <dbReference type="ARBA" id="ARBA00023004"/>
    </source>
</evidence>
<keyword evidence="1" id="KW-0479">Metal-binding</keyword>
<dbReference type="InterPro" id="IPR007197">
    <property type="entry name" value="rSAM"/>
</dbReference>
<dbReference type="PANTHER" id="PTHR43432">
    <property type="entry name" value="SLR0285 PROTEIN"/>
    <property type="match status" value="1"/>
</dbReference>
<dbReference type="Gene3D" id="3.80.30.30">
    <property type="match status" value="1"/>
</dbReference>
<dbReference type="InterPro" id="IPR040086">
    <property type="entry name" value="MJ0683-like"/>
</dbReference>
<evidence type="ECO:0000313" key="7">
    <source>
        <dbReference type="Proteomes" id="UP001157733"/>
    </source>
</evidence>
<evidence type="ECO:0000313" key="6">
    <source>
        <dbReference type="EMBL" id="CAI2716927.1"/>
    </source>
</evidence>
<keyword evidence="3" id="KW-0411">Iron-sulfur</keyword>
<dbReference type="NCBIfam" id="NF033668">
    <property type="entry name" value="rSAM_PA0069"/>
    <property type="match status" value="1"/>
</dbReference>
<dbReference type="SFLD" id="SFLDS00029">
    <property type="entry name" value="Radical_SAM"/>
    <property type="match status" value="1"/>
</dbReference>
<sequence length="357" mass="39548">MSASHESRTRSATGRGARANPANRFKPLDRSTTEDWLDDPSGPAPDTEFWQDASKSILSPNDSPDIPFTYSANPYRGCEHGCAYCYARPTHEYLELSAGIDFESKIGVKQQAPQLLHRALSKKNWQPQVIALSGVTDAYQPVERKLGLTRRCLQVALDFRNPVAIITKNHLVTRDIDVLSQLTAFDCAAVYLSITTLDTELARKLEPRASTPENRLDAVRALNDAGVPTGVLVAPVVPGLTDHELPAILKAAKDAGAQFAGYQVLRLPFGLKDLFRDWLETHVPTQAGKVLNRIREVRGGELNETRFGARMKGEGVYAEQIKQMFQLARKQAGFAPGGPRLSTDHFRDPTDRQEKLF</sequence>
<dbReference type="PANTHER" id="PTHR43432:SF3">
    <property type="entry name" value="SLR0285 PROTEIN"/>
    <property type="match status" value="1"/>
</dbReference>
<feature type="region of interest" description="Disordered" evidence="4">
    <location>
        <begin position="1"/>
        <end position="49"/>
    </location>
</feature>
<dbReference type="SUPFAM" id="SSF102114">
    <property type="entry name" value="Radical SAM enzymes"/>
    <property type="match status" value="1"/>
</dbReference>
<feature type="domain" description="Radical SAM core" evidence="5">
    <location>
        <begin position="64"/>
        <end position="301"/>
    </location>
</feature>
<dbReference type="RefSeq" id="WP_282009909.1">
    <property type="nucleotide sequence ID" value="NZ_OX336137.1"/>
</dbReference>
<evidence type="ECO:0000259" key="5">
    <source>
        <dbReference type="PROSITE" id="PS51918"/>
    </source>
</evidence>
<keyword evidence="2" id="KW-0408">Iron</keyword>
<evidence type="ECO:0000256" key="4">
    <source>
        <dbReference type="SAM" id="MobiDB-lite"/>
    </source>
</evidence>
<dbReference type="SFLD" id="SFLDG01084">
    <property type="entry name" value="Uncharacterised_Radical_SAM_Su"/>
    <property type="match status" value="1"/>
</dbReference>
<feature type="compositionally biased region" description="Basic and acidic residues" evidence="4">
    <location>
        <begin position="342"/>
        <end position="357"/>
    </location>
</feature>
<dbReference type="Proteomes" id="UP001157733">
    <property type="component" value="Chromosome"/>
</dbReference>
<dbReference type="InterPro" id="IPR058240">
    <property type="entry name" value="rSAM_sf"/>
</dbReference>
<gene>
    <name evidence="6" type="ORF">NSPWAT_0067</name>
</gene>
<accession>A0ABM9H9W5</accession>
<reference evidence="6 7" key="1">
    <citation type="submission" date="2022-09" db="EMBL/GenBank/DDBJ databases">
        <authorList>
            <person name="Kop L."/>
        </authorList>
    </citation>
    <scope>NUCLEOTIDE SEQUENCE [LARGE SCALE GENOMIC DNA]</scope>
    <source>
        <strain evidence="6 7">347</strain>
    </source>
</reference>
<protein>
    <submittedName>
        <fullName evidence="6">Repair photolyase protein</fullName>
    </submittedName>
</protein>
<dbReference type="EMBL" id="OX336137">
    <property type="protein sequence ID" value="CAI2716927.1"/>
    <property type="molecule type" value="Genomic_DNA"/>
</dbReference>
<dbReference type="PROSITE" id="PS51918">
    <property type="entry name" value="RADICAL_SAM"/>
    <property type="match status" value="1"/>
</dbReference>
<dbReference type="CDD" id="cd01335">
    <property type="entry name" value="Radical_SAM"/>
    <property type="match status" value="1"/>
</dbReference>
<proteinExistence type="predicted"/>
<name>A0ABM9H9W5_9BACT</name>
<evidence type="ECO:0000256" key="1">
    <source>
        <dbReference type="ARBA" id="ARBA00022723"/>
    </source>
</evidence>
<organism evidence="6 7">
    <name type="scientific">Nitrospina watsonii</name>
    <dbReference type="NCBI Taxonomy" id="1323948"/>
    <lineage>
        <taxon>Bacteria</taxon>
        <taxon>Pseudomonadati</taxon>
        <taxon>Nitrospinota/Tectimicrobiota group</taxon>
        <taxon>Nitrospinota</taxon>
        <taxon>Nitrospinia</taxon>
        <taxon>Nitrospinales</taxon>
        <taxon>Nitrospinaceae</taxon>
        <taxon>Nitrospina</taxon>
    </lineage>
</organism>
<dbReference type="SMART" id="SM00729">
    <property type="entry name" value="Elp3"/>
    <property type="match status" value="1"/>
</dbReference>
<feature type="region of interest" description="Disordered" evidence="4">
    <location>
        <begin position="334"/>
        <end position="357"/>
    </location>
</feature>
<keyword evidence="7" id="KW-1185">Reference proteome</keyword>
<dbReference type="Pfam" id="PF04055">
    <property type="entry name" value="Radical_SAM"/>
    <property type="match status" value="1"/>
</dbReference>
<dbReference type="InterPro" id="IPR006638">
    <property type="entry name" value="Elp3/MiaA/NifB-like_rSAM"/>
</dbReference>